<evidence type="ECO:0000313" key="3">
    <source>
        <dbReference type="Proteomes" id="UP000198882"/>
    </source>
</evidence>
<keyword evidence="3" id="KW-1185">Reference proteome</keyword>
<dbReference type="STRING" id="1095776.SAMN04515672_4254"/>
<accession>A0A1G9FRL7</accession>
<feature type="compositionally biased region" description="Polar residues" evidence="1">
    <location>
        <begin position="23"/>
        <end position="32"/>
    </location>
</feature>
<name>A0A1G9FRL7_9EURY</name>
<dbReference type="Proteomes" id="UP000198882">
    <property type="component" value="Unassembled WGS sequence"/>
</dbReference>
<protein>
    <submittedName>
        <fullName evidence="2">Uncharacterized protein</fullName>
    </submittedName>
</protein>
<feature type="region of interest" description="Disordered" evidence="1">
    <location>
        <begin position="1"/>
        <end position="36"/>
    </location>
</feature>
<gene>
    <name evidence="2" type="ORF">SAMN04515672_4254</name>
</gene>
<reference evidence="3" key="1">
    <citation type="submission" date="2016-10" db="EMBL/GenBank/DDBJ databases">
        <authorList>
            <person name="Varghese N."/>
            <person name="Submissions S."/>
        </authorList>
    </citation>
    <scope>NUCLEOTIDE SEQUENCE [LARGE SCALE GENOMIC DNA]</scope>
    <source>
        <strain evidence="3">B4,CECT 8067,JCM 17497</strain>
    </source>
</reference>
<sequence>MIRGVDSTGCARRVLGSRERTTSRNGMTQEQPSHIEPFVERVIEP</sequence>
<evidence type="ECO:0000313" key="2">
    <source>
        <dbReference type="EMBL" id="SDK90997.1"/>
    </source>
</evidence>
<dbReference type="EMBL" id="FNFE01000008">
    <property type="protein sequence ID" value="SDK90997.1"/>
    <property type="molecule type" value="Genomic_DNA"/>
</dbReference>
<dbReference type="AlphaFoldDB" id="A0A1G9FRL7"/>
<organism evidence="2 3">
    <name type="scientific">Natronorubrum texcoconense</name>
    <dbReference type="NCBI Taxonomy" id="1095776"/>
    <lineage>
        <taxon>Archaea</taxon>
        <taxon>Methanobacteriati</taxon>
        <taxon>Methanobacteriota</taxon>
        <taxon>Stenosarchaea group</taxon>
        <taxon>Halobacteria</taxon>
        <taxon>Halobacteriales</taxon>
        <taxon>Natrialbaceae</taxon>
        <taxon>Natronorubrum</taxon>
    </lineage>
</organism>
<proteinExistence type="predicted"/>
<evidence type="ECO:0000256" key="1">
    <source>
        <dbReference type="SAM" id="MobiDB-lite"/>
    </source>
</evidence>